<dbReference type="PROSITE" id="PS51257">
    <property type="entry name" value="PROKAR_LIPOPROTEIN"/>
    <property type="match status" value="1"/>
</dbReference>
<dbReference type="AlphaFoldDB" id="A0A0F9U7S1"/>
<evidence type="ECO:0000313" key="1">
    <source>
        <dbReference type="EMBL" id="KKN87674.1"/>
    </source>
</evidence>
<sequence>MKQIVLFCITAAVLAGCTAREDRLAFDGKYFRTKLSKVDGQRDVFTLRVRNASQSITGAREAARYEATVYCVTNYGSSDIKWVLGPDTPPENLRLVDDALTFQGACPS</sequence>
<reference evidence="1" key="1">
    <citation type="journal article" date="2015" name="Nature">
        <title>Complex archaea that bridge the gap between prokaryotes and eukaryotes.</title>
        <authorList>
            <person name="Spang A."/>
            <person name="Saw J.H."/>
            <person name="Jorgensen S.L."/>
            <person name="Zaremba-Niedzwiedzka K."/>
            <person name="Martijn J."/>
            <person name="Lind A.E."/>
            <person name="van Eijk R."/>
            <person name="Schleper C."/>
            <person name="Guy L."/>
            <person name="Ettema T.J."/>
        </authorList>
    </citation>
    <scope>NUCLEOTIDE SEQUENCE</scope>
</reference>
<name>A0A0F9U7S1_9ZZZZ</name>
<accession>A0A0F9U7S1</accession>
<protein>
    <recommendedName>
        <fullName evidence="2">Lipoprotein</fullName>
    </recommendedName>
</protein>
<evidence type="ECO:0008006" key="2">
    <source>
        <dbReference type="Google" id="ProtNLM"/>
    </source>
</evidence>
<dbReference type="EMBL" id="LAZR01000135">
    <property type="protein sequence ID" value="KKN87674.1"/>
    <property type="molecule type" value="Genomic_DNA"/>
</dbReference>
<proteinExistence type="predicted"/>
<organism evidence="1">
    <name type="scientific">marine sediment metagenome</name>
    <dbReference type="NCBI Taxonomy" id="412755"/>
    <lineage>
        <taxon>unclassified sequences</taxon>
        <taxon>metagenomes</taxon>
        <taxon>ecological metagenomes</taxon>
    </lineage>
</organism>
<comment type="caution">
    <text evidence="1">The sequence shown here is derived from an EMBL/GenBank/DDBJ whole genome shotgun (WGS) entry which is preliminary data.</text>
</comment>
<gene>
    <name evidence="1" type="ORF">LCGC14_0255410</name>
</gene>